<organism evidence="1">
    <name type="scientific">Ophidiomyces ophidiicola</name>
    <dbReference type="NCBI Taxonomy" id="1387563"/>
    <lineage>
        <taxon>Eukaryota</taxon>
        <taxon>Fungi</taxon>
        <taxon>Dikarya</taxon>
        <taxon>Ascomycota</taxon>
        <taxon>Pezizomycotina</taxon>
        <taxon>Eurotiomycetes</taxon>
        <taxon>Eurotiomycetidae</taxon>
        <taxon>Onygenales</taxon>
        <taxon>Onygenaceae</taxon>
        <taxon>Ophidiomyces</taxon>
    </lineage>
</organism>
<sequence>MPPNDDSRIHLFFLLGISTLLSISSIFSLVLKCGAFFARREPVNQLPPTPQGPHSVDRYADSSLALFPVHLNEASAGAVIASGALSLVVALLGITFVYISFCNGAILMSFRQRAYVLVTLQLHSLLTLGTLTYAFISHRLSDHFNPDYRTNPYDKGVFDPETWTCEFQGWYQFEDHDGKLLDRQCAFENASRWVSVPIFILSLVFSAVAAWALVAESAIIQAKIEQKNLTRVNDSEYDSPSVYSR</sequence>
<dbReference type="EMBL" id="JALBCA010000059">
    <property type="protein sequence ID" value="KAI2385376.1"/>
    <property type="molecule type" value="Genomic_DNA"/>
</dbReference>
<evidence type="ECO:0000313" key="1">
    <source>
        <dbReference type="EMBL" id="KAI2385376.1"/>
    </source>
</evidence>
<reference evidence="1" key="1">
    <citation type="journal article" date="2022" name="bioRxiv">
        <title>Population genetic analysis of Ophidiomyces ophidiicola, the causative agent of snake fungal disease, indicates recent introductions to the USA.</title>
        <authorList>
            <person name="Ladner J.T."/>
            <person name="Palmer J.M."/>
            <person name="Ettinger C.L."/>
            <person name="Stajich J.E."/>
            <person name="Farrell T.M."/>
            <person name="Glorioso B.M."/>
            <person name="Lawson B."/>
            <person name="Price S.J."/>
            <person name="Stengle A.G."/>
            <person name="Grear D.A."/>
            <person name="Lorch J.M."/>
        </authorList>
    </citation>
    <scope>NUCLEOTIDE SEQUENCE</scope>
    <source>
        <strain evidence="1">NWHC 24266-5</strain>
    </source>
</reference>
<accession>A0ACB8UUC8</accession>
<gene>
    <name evidence="1" type="ORF">LOY88_004110</name>
</gene>
<comment type="caution">
    <text evidence="1">The sequence shown here is derived from an EMBL/GenBank/DDBJ whole genome shotgun (WGS) entry which is preliminary data.</text>
</comment>
<name>A0ACB8UUC8_9EURO</name>
<proteinExistence type="predicted"/>
<protein>
    <submittedName>
        <fullName evidence="1">Uncharacterized protein</fullName>
    </submittedName>
</protein>